<keyword evidence="10" id="KW-0472">Membrane</keyword>
<dbReference type="PANTHER" id="PTHR12966">
    <property type="entry name" value="NADH DEHYDROGENASE UBIQUINONE 1 ALPHA SUBCOMPLEX SUBUNIT 13"/>
    <property type="match status" value="1"/>
</dbReference>
<name>A0A7S3LFL8_9STRA</name>
<keyword evidence="9 11" id="KW-0496">Mitochondrion</keyword>
<dbReference type="Pfam" id="PF06212">
    <property type="entry name" value="GRIM-19"/>
    <property type="match status" value="1"/>
</dbReference>
<dbReference type="EMBL" id="HBIM01025157">
    <property type="protein sequence ID" value="CAE0422088.1"/>
    <property type="molecule type" value="Transcribed_RNA"/>
</dbReference>
<keyword evidence="4 11" id="KW-0679">Respiratory chain</keyword>
<comment type="subcellular location">
    <subcellularLocation>
        <location evidence="1 11">Mitochondrion inner membrane</location>
        <topology evidence="1 11">Single-pass membrane protein</topology>
        <orientation evidence="1 11">Matrix side</orientation>
    </subcellularLocation>
</comment>
<evidence type="ECO:0000256" key="7">
    <source>
        <dbReference type="ARBA" id="ARBA00022982"/>
    </source>
</evidence>
<organism evidence="12">
    <name type="scientific">Amphora coffeiformis</name>
    <dbReference type="NCBI Taxonomy" id="265554"/>
    <lineage>
        <taxon>Eukaryota</taxon>
        <taxon>Sar</taxon>
        <taxon>Stramenopiles</taxon>
        <taxon>Ochrophyta</taxon>
        <taxon>Bacillariophyta</taxon>
        <taxon>Bacillariophyceae</taxon>
        <taxon>Bacillariophycidae</taxon>
        <taxon>Thalassiophysales</taxon>
        <taxon>Catenulaceae</taxon>
        <taxon>Amphora</taxon>
    </lineage>
</organism>
<proteinExistence type="inferred from homology"/>
<evidence type="ECO:0000256" key="9">
    <source>
        <dbReference type="ARBA" id="ARBA00023128"/>
    </source>
</evidence>
<keyword evidence="5" id="KW-0812">Transmembrane</keyword>
<evidence type="ECO:0000256" key="3">
    <source>
        <dbReference type="ARBA" id="ARBA00022448"/>
    </source>
</evidence>
<dbReference type="AlphaFoldDB" id="A0A7S3LFL8"/>
<keyword evidence="6 11" id="KW-0999">Mitochondrion inner membrane</keyword>
<keyword evidence="7 11" id="KW-0249">Electron transport</keyword>
<keyword evidence="8" id="KW-1133">Transmembrane helix</keyword>
<dbReference type="GO" id="GO:0045271">
    <property type="term" value="C:respiratory chain complex I"/>
    <property type="evidence" value="ECO:0007669"/>
    <property type="project" value="UniProtKB-UniRule"/>
</dbReference>
<comment type="similarity">
    <text evidence="2 11">Belongs to the complex I NDUFA13 subunit family.</text>
</comment>
<sequence length="130" mass="14564">MSFRPDMKNIVQDMPPPGGFPKINWNAQLRSRGPSGFALWAGATALILYGFTRVGATNKESSAEKLLERQARYAMAPILQEEEDRKYLAAQKEVLKKEAEILQGATLPPIYLSDRWAAQNTNPMNKNKAK</sequence>
<evidence type="ECO:0000256" key="6">
    <source>
        <dbReference type="ARBA" id="ARBA00022792"/>
    </source>
</evidence>
<keyword evidence="3 11" id="KW-0813">Transport</keyword>
<evidence type="ECO:0000256" key="1">
    <source>
        <dbReference type="ARBA" id="ARBA00004298"/>
    </source>
</evidence>
<comment type="function">
    <text evidence="11">Complex I functions in the transfer of electrons from NADH to the respiratory chain. Accessory subunit of the mitochondrial membrane respiratory chain NADH dehydrogenase (Complex I), that is believed not to be involved in catalysis.</text>
</comment>
<evidence type="ECO:0000313" key="12">
    <source>
        <dbReference type="EMBL" id="CAE0422088.1"/>
    </source>
</evidence>
<evidence type="ECO:0000256" key="2">
    <source>
        <dbReference type="ARBA" id="ARBA00007312"/>
    </source>
</evidence>
<evidence type="ECO:0000256" key="4">
    <source>
        <dbReference type="ARBA" id="ARBA00022660"/>
    </source>
</evidence>
<dbReference type="InterPro" id="IPR009346">
    <property type="entry name" value="GRIM-19"/>
</dbReference>
<gene>
    <name evidence="12" type="ORF">ACOF00016_LOCUS18683</name>
</gene>
<evidence type="ECO:0000256" key="8">
    <source>
        <dbReference type="ARBA" id="ARBA00022989"/>
    </source>
</evidence>
<dbReference type="PANTHER" id="PTHR12966:SF0">
    <property type="entry name" value="NADH DEHYDROGENASE [UBIQUINONE] 1 ALPHA SUBCOMPLEX SUBUNIT 13"/>
    <property type="match status" value="1"/>
</dbReference>
<evidence type="ECO:0000256" key="5">
    <source>
        <dbReference type="ARBA" id="ARBA00022692"/>
    </source>
</evidence>
<evidence type="ECO:0000256" key="11">
    <source>
        <dbReference type="RuleBase" id="RU368034"/>
    </source>
</evidence>
<reference evidence="12" key="1">
    <citation type="submission" date="2021-01" db="EMBL/GenBank/DDBJ databases">
        <authorList>
            <person name="Corre E."/>
            <person name="Pelletier E."/>
            <person name="Niang G."/>
            <person name="Scheremetjew M."/>
            <person name="Finn R."/>
            <person name="Kale V."/>
            <person name="Holt S."/>
            <person name="Cochrane G."/>
            <person name="Meng A."/>
            <person name="Brown T."/>
            <person name="Cohen L."/>
        </authorList>
    </citation>
    <scope>NUCLEOTIDE SEQUENCE</scope>
    <source>
        <strain evidence="12">CCMP127</strain>
    </source>
</reference>
<accession>A0A7S3LFL8</accession>
<evidence type="ECO:0000256" key="10">
    <source>
        <dbReference type="ARBA" id="ARBA00023136"/>
    </source>
</evidence>
<dbReference type="GO" id="GO:0005743">
    <property type="term" value="C:mitochondrial inner membrane"/>
    <property type="evidence" value="ECO:0007669"/>
    <property type="project" value="UniProtKB-SubCell"/>
</dbReference>
<protein>
    <recommendedName>
        <fullName evidence="11">NADH dehydrogenase [ubiquinone] 1 alpha subcomplex subunit 13</fullName>
    </recommendedName>
</protein>